<sequence length="80" mass="8728">MIDPAVSNQAIAIPIKLKQTRRLSTAGRAKPIWSAANLAVLSSGLSSWPNTAPLLKTSIALAAEVLASNYQFRRHQQRNF</sequence>
<accession>A0AAW4FXK7</accession>
<dbReference type="EMBL" id="WXFA01000076">
    <property type="protein sequence ID" value="MBM3096175.1"/>
    <property type="molecule type" value="Genomic_DNA"/>
</dbReference>
<keyword evidence="2" id="KW-1185">Reference proteome</keyword>
<gene>
    <name evidence="1" type="ORF">GFB56_36580</name>
</gene>
<name>A0AAW4FXK7_9HYPH</name>
<dbReference type="AlphaFoldDB" id="A0AAW4FXK7"/>
<reference evidence="1 2" key="1">
    <citation type="submission" date="2020-01" db="EMBL/GenBank/DDBJ databases">
        <title>Draft genome assembly of Ensifer adhaerens T173.</title>
        <authorList>
            <person name="Craig J.E."/>
            <person name="Stinchcombe J.R."/>
        </authorList>
    </citation>
    <scope>NUCLEOTIDE SEQUENCE [LARGE SCALE GENOMIC DNA]</scope>
    <source>
        <strain evidence="1 2">T173</strain>
    </source>
</reference>
<dbReference type="RefSeq" id="WP_207932859.1">
    <property type="nucleotide sequence ID" value="NZ_CP083371.1"/>
</dbReference>
<comment type="caution">
    <text evidence="1">The sequence shown here is derived from an EMBL/GenBank/DDBJ whole genome shotgun (WGS) entry which is preliminary data.</text>
</comment>
<organism evidence="1 2">
    <name type="scientific">Ensifer canadensis</name>
    <dbReference type="NCBI Taxonomy" id="555315"/>
    <lineage>
        <taxon>Bacteria</taxon>
        <taxon>Pseudomonadati</taxon>
        <taxon>Pseudomonadota</taxon>
        <taxon>Alphaproteobacteria</taxon>
        <taxon>Hyphomicrobiales</taxon>
        <taxon>Rhizobiaceae</taxon>
        <taxon>Sinorhizobium/Ensifer group</taxon>
        <taxon>Ensifer</taxon>
    </lineage>
</organism>
<evidence type="ECO:0000313" key="2">
    <source>
        <dbReference type="Proteomes" id="UP000744980"/>
    </source>
</evidence>
<proteinExistence type="predicted"/>
<evidence type="ECO:0000313" key="1">
    <source>
        <dbReference type="EMBL" id="MBM3096175.1"/>
    </source>
</evidence>
<dbReference type="Proteomes" id="UP000744980">
    <property type="component" value="Unassembled WGS sequence"/>
</dbReference>
<protein>
    <submittedName>
        <fullName evidence="1">Uncharacterized protein</fullName>
    </submittedName>
</protein>